<comment type="caution">
    <text evidence="2">The sequence shown here is derived from an EMBL/GenBank/DDBJ whole genome shotgun (WGS) entry which is preliminary data.</text>
</comment>
<feature type="region of interest" description="Disordered" evidence="1">
    <location>
        <begin position="1"/>
        <end position="20"/>
    </location>
</feature>
<protein>
    <submittedName>
        <fullName evidence="2">Uncharacterized protein</fullName>
    </submittedName>
</protein>
<evidence type="ECO:0000256" key="1">
    <source>
        <dbReference type="SAM" id="MobiDB-lite"/>
    </source>
</evidence>
<reference evidence="2" key="1">
    <citation type="journal article" date="2018" name="Nat. Genet.">
        <title>Extensive intraspecific gene order and gene structural variations between Mo17 and other maize genomes.</title>
        <authorList>
            <person name="Sun S."/>
            <person name="Zhou Y."/>
            <person name="Chen J."/>
            <person name="Shi J."/>
            <person name="Zhao H."/>
            <person name="Zhao H."/>
            <person name="Song W."/>
            <person name="Zhang M."/>
            <person name="Cui Y."/>
            <person name="Dong X."/>
            <person name="Liu H."/>
            <person name="Ma X."/>
            <person name="Jiao Y."/>
            <person name="Wang B."/>
            <person name="Wei X."/>
            <person name="Stein J.C."/>
            <person name="Glaubitz J.C."/>
            <person name="Lu F."/>
            <person name="Yu G."/>
            <person name="Liang C."/>
            <person name="Fengler K."/>
            <person name="Li B."/>
            <person name="Rafalski A."/>
            <person name="Schnable P.S."/>
            <person name="Ware D.H."/>
            <person name="Buckler E.S."/>
            <person name="Lai J."/>
        </authorList>
    </citation>
    <scope>NUCLEOTIDE SEQUENCE [LARGE SCALE GENOMIC DNA]</scope>
    <source>
        <tissue evidence="2">Seedling</tissue>
    </source>
</reference>
<proteinExistence type="predicted"/>
<organism evidence="2">
    <name type="scientific">Zea mays</name>
    <name type="common">Maize</name>
    <dbReference type="NCBI Taxonomy" id="4577"/>
    <lineage>
        <taxon>Eukaryota</taxon>
        <taxon>Viridiplantae</taxon>
        <taxon>Streptophyta</taxon>
        <taxon>Embryophyta</taxon>
        <taxon>Tracheophyta</taxon>
        <taxon>Spermatophyta</taxon>
        <taxon>Magnoliopsida</taxon>
        <taxon>Liliopsida</taxon>
        <taxon>Poales</taxon>
        <taxon>Poaceae</taxon>
        <taxon>PACMAD clade</taxon>
        <taxon>Panicoideae</taxon>
        <taxon>Andropogonodae</taxon>
        <taxon>Andropogoneae</taxon>
        <taxon>Tripsacinae</taxon>
        <taxon>Zea</taxon>
    </lineage>
</organism>
<dbReference type="AlphaFoldDB" id="A0A3L6FHR8"/>
<evidence type="ECO:0000313" key="2">
    <source>
        <dbReference type="EMBL" id="PWZ32785.1"/>
    </source>
</evidence>
<feature type="region of interest" description="Disordered" evidence="1">
    <location>
        <begin position="28"/>
        <end position="53"/>
    </location>
</feature>
<feature type="region of interest" description="Disordered" evidence="1">
    <location>
        <begin position="122"/>
        <end position="147"/>
    </location>
</feature>
<feature type="compositionally biased region" description="Basic residues" evidence="1">
    <location>
        <begin position="1"/>
        <end position="19"/>
    </location>
</feature>
<sequence>RGRRGSGARRRRRRARRPRFGFCLSLSLRRRTPPPRPFPRRESHPKAPRIHRTPALAPRFPPWTPWIHLLLLLSPSLRRLHPPHTSTAPLPPPWISPVRQRISNFFLGRQLSEAELVRARGDPVLSSQNPRSSRRRGLASGDARGLTHGDGVRLRRVRWQWVRERDPHGVPVPIHG</sequence>
<dbReference type="EMBL" id="NCVQ01000004">
    <property type="protein sequence ID" value="PWZ32785.1"/>
    <property type="molecule type" value="Genomic_DNA"/>
</dbReference>
<feature type="non-terminal residue" evidence="2">
    <location>
        <position position="1"/>
    </location>
</feature>
<dbReference type="Proteomes" id="UP000251960">
    <property type="component" value="Chromosome 3"/>
</dbReference>
<gene>
    <name evidence="2" type="ORF">Zm00014a_039746</name>
</gene>
<accession>A0A3L6FHR8</accession>
<name>A0A3L6FHR8_MAIZE</name>